<keyword evidence="3" id="KW-1185">Reference proteome</keyword>
<sequence>MQGAGVPGQPLPALPRPACRWARTDLAGPELHRRGRAARDRQTDRQAGRSAGASLLAQSARRPGLPVSGAPEAAAQAEPVRCSPLGPGALCPPPRPPVPAVPTQPGGPAPSAVSSAQALLRSAGELPPLFSIPLRLACFRASLGAFPGPWGARHPLVLGAFPGPWGPATLLYWGPSLALGGPATLLYWEPSLDLGGPPPSCTGGLPWPSGGPPPSCTGDVPPSQVSQHCRPLAPSTFLGGM</sequence>
<feature type="compositionally biased region" description="Basic and acidic residues" evidence="1">
    <location>
        <begin position="37"/>
        <end position="47"/>
    </location>
</feature>
<proteinExistence type="predicted"/>
<feature type="region of interest" description="Disordered" evidence="1">
    <location>
        <begin position="86"/>
        <end position="113"/>
    </location>
</feature>
<feature type="compositionally biased region" description="Pro residues" evidence="1">
    <location>
        <begin position="90"/>
        <end position="108"/>
    </location>
</feature>
<dbReference type="Proteomes" id="UP000242450">
    <property type="component" value="Chromosome 20"/>
</dbReference>
<accession>A0A212CFW3</accession>
<evidence type="ECO:0000313" key="3">
    <source>
        <dbReference type="Proteomes" id="UP000242450"/>
    </source>
</evidence>
<gene>
    <name evidence="2" type="ORF">Celaphus_00002843</name>
</gene>
<feature type="region of interest" description="Disordered" evidence="1">
    <location>
        <begin position="25"/>
        <end position="73"/>
    </location>
</feature>
<organism evidence="2 3">
    <name type="scientific">Cervus elaphus hippelaphus</name>
    <name type="common">European red deer</name>
    <dbReference type="NCBI Taxonomy" id="46360"/>
    <lineage>
        <taxon>Eukaryota</taxon>
        <taxon>Metazoa</taxon>
        <taxon>Chordata</taxon>
        <taxon>Craniata</taxon>
        <taxon>Vertebrata</taxon>
        <taxon>Euteleostomi</taxon>
        <taxon>Mammalia</taxon>
        <taxon>Eutheria</taxon>
        <taxon>Laurasiatheria</taxon>
        <taxon>Artiodactyla</taxon>
        <taxon>Ruminantia</taxon>
        <taxon>Pecora</taxon>
        <taxon>Cervidae</taxon>
        <taxon>Cervinae</taxon>
        <taxon>Cervus</taxon>
    </lineage>
</organism>
<evidence type="ECO:0000256" key="1">
    <source>
        <dbReference type="SAM" id="MobiDB-lite"/>
    </source>
</evidence>
<protein>
    <submittedName>
        <fullName evidence="2">Uncharacterized protein</fullName>
    </submittedName>
</protein>
<evidence type="ECO:0000313" key="2">
    <source>
        <dbReference type="EMBL" id="OWK04898.1"/>
    </source>
</evidence>
<name>A0A212CFW3_CEREH</name>
<reference evidence="2 3" key="1">
    <citation type="journal article" date="2018" name="Mol. Genet. Genomics">
        <title>The red deer Cervus elaphus genome CerEla1.0: sequencing, annotating, genes, and chromosomes.</title>
        <authorList>
            <person name="Bana N.A."/>
            <person name="Nyiri A."/>
            <person name="Nagy J."/>
            <person name="Frank K."/>
            <person name="Nagy T."/>
            <person name="Steger V."/>
            <person name="Schiller M."/>
            <person name="Lakatos P."/>
            <person name="Sugar L."/>
            <person name="Horn P."/>
            <person name="Barta E."/>
            <person name="Orosz L."/>
        </authorList>
    </citation>
    <scope>NUCLEOTIDE SEQUENCE [LARGE SCALE GENOMIC DNA]</scope>
    <source>
        <strain evidence="2">Hungarian</strain>
    </source>
</reference>
<dbReference type="AlphaFoldDB" id="A0A212CFW3"/>
<comment type="caution">
    <text evidence="2">The sequence shown here is derived from an EMBL/GenBank/DDBJ whole genome shotgun (WGS) entry which is preliminary data.</text>
</comment>
<dbReference type="EMBL" id="MKHE01000020">
    <property type="protein sequence ID" value="OWK04898.1"/>
    <property type="molecule type" value="Genomic_DNA"/>
</dbReference>